<name>F0W3N0_9STRA</name>
<evidence type="ECO:0000256" key="1">
    <source>
        <dbReference type="SAM" id="MobiDB-lite"/>
    </source>
</evidence>
<reference evidence="2" key="2">
    <citation type="submission" date="2011-02" db="EMBL/GenBank/DDBJ databases">
        <authorList>
            <person name="MacLean D."/>
        </authorList>
    </citation>
    <scope>NUCLEOTIDE SEQUENCE</scope>
</reference>
<feature type="compositionally biased region" description="Basic and acidic residues" evidence="1">
    <location>
        <begin position="340"/>
        <end position="360"/>
    </location>
</feature>
<proteinExistence type="predicted"/>
<dbReference type="HOGENOM" id="CLU_320409_0_0_1"/>
<dbReference type="AlphaFoldDB" id="F0W3N0"/>
<feature type="compositionally biased region" description="Polar residues" evidence="1">
    <location>
        <begin position="289"/>
        <end position="303"/>
    </location>
</feature>
<feature type="region of interest" description="Disordered" evidence="1">
    <location>
        <begin position="589"/>
        <end position="644"/>
    </location>
</feature>
<gene>
    <name evidence="2" type="primary">AlNc14C13G1591</name>
    <name evidence="3" type="synonym">AlNc14C20G2042</name>
    <name evidence="2" type="ORF">ALNC14_018160</name>
    <name evidence="3" type="ORF">ALNC14_024060</name>
</gene>
<evidence type="ECO:0000313" key="2">
    <source>
        <dbReference type="EMBL" id="CCA15673.1"/>
    </source>
</evidence>
<organism evidence="2">
    <name type="scientific">Albugo laibachii Nc14</name>
    <dbReference type="NCBI Taxonomy" id="890382"/>
    <lineage>
        <taxon>Eukaryota</taxon>
        <taxon>Sar</taxon>
        <taxon>Stramenopiles</taxon>
        <taxon>Oomycota</taxon>
        <taxon>Peronosporomycetes</taxon>
        <taxon>Albuginales</taxon>
        <taxon>Albuginaceae</taxon>
        <taxon>Albugo</taxon>
    </lineage>
</organism>
<reference evidence="2" key="1">
    <citation type="journal article" date="2011" name="PLoS Biol.">
        <title>Gene gain and loss during evolution of obligate parasitism in the white rust pathogen of Arabidopsis thaliana.</title>
        <authorList>
            <person name="Kemen E."/>
            <person name="Gardiner A."/>
            <person name="Schultz-Larsen T."/>
            <person name="Kemen A.C."/>
            <person name="Balmuth A.L."/>
            <person name="Robert-Seilaniantz A."/>
            <person name="Bailey K."/>
            <person name="Holub E."/>
            <person name="Studholme D.J."/>
            <person name="Maclean D."/>
            <person name="Jones J.D."/>
        </authorList>
    </citation>
    <scope>NUCLEOTIDE SEQUENCE</scope>
</reference>
<dbReference type="EMBL" id="FR824065">
    <property type="protein sequence ID" value="CCA16263.1"/>
    <property type="molecule type" value="Genomic_DNA"/>
</dbReference>
<dbReference type="EMBL" id="FR824058">
    <property type="protein sequence ID" value="CCA15673.1"/>
    <property type="molecule type" value="Genomic_DNA"/>
</dbReference>
<sequence length="906" mass="102502">MVALPAIMFDANANGSLTIEDIKYPESHANKSGSHSVDDITYRESHSNTVSTEAARVSDAAPVEGVTNAPSADAISGRIITAKRIQEEEESTMQILDYRDGEKEETQTQMQRLCVNESNLRSSVERKNMYAQDSLNSENARWEGMHYRHLASEIEETEHSGAVEENLECEEMVPRETGISNLSMTVCEIEENREDSIVYSRPECSKGAVSIEDVEKGERSVSKPVNNHQDERISIVEQEKRTIPRENCAQEYNSSDSDIGCWTSDLKAFAADGGLMNNNINVRETKAVSNTIQSSGSKRTPSSVKVHKSNAKKGYLRKTPKTKAKNRRFSSVSRKRKLSHRAETSDHLERPPCPDIRVNDLEDSNPGLPKDAVAVNSAPYPADSPLTKASTGLYPTTKGIEAWSWDNFTKYFDPITKESIDYLSQIRWKCADTVDICHNVYPRRYMKTGEAAVLNQILVTLDSDHQNRTSTHHTGVRGRHYHDIWDEEDFLSQQQKLQEQVGSKHVVPFSKEHVLTSNRLLVHRYNDDGFRTYIEQLESTVRKEDITHSSSTPSIDVRNWHAAASGNVRLRTQIYHYDLVHPAAVNLRHKSHFSREEPTKTSKTSSVRRRKKSIADTLTEPPEDQEPSMSGQSSECDDTESVESKMSEEDEIYTVLYASQCKLMSLAMVNWRKTTHLLDRSSSYRRCQSILDQSEDSKQQLEALYLHLHPPKCEKVDNQSLDAIACAQIIETQQTRPHRSVPPKHTVMDVIRYVLKTTQSKGIEAIAVEGSILFAMRVQIGDEVDVIDHYGRWNQGTVLDSYEPGNMALRHLKFRLSCWGDCYAEWIMITDARILPRGTATANDNFLICPASGSHTITLTQKHATALERSFRKRNALSSAAIDRLKESIISDSPIMRKPKRRKKCK</sequence>
<feature type="region of interest" description="Disordered" evidence="1">
    <location>
        <begin position="289"/>
        <end position="365"/>
    </location>
</feature>
<protein>
    <submittedName>
        <fullName evidence="2">Uncharacterized protein AlNc14C13G1591</fullName>
    </submittedName>
    <submittedName>
        <fullName evidence="3">Uncharacterized protein AlNc14C20G2042</fullName>
    </submittedName>
</protein>
<accession>F0W3N0</accession>
<feature type="compositionally biased region" description="Basic residues" evidence="1">
    <location>
        <begin position="305"/>
        <end position="339"/>
    </location>
</feature>
<evidence type="ECO:0000313" key="3">
    <source>
        <dbReference type="EMBL" id="CCA16263.1"/>
    </source>
</evidence>